<reference evidence="2 3" key="1">
    <citation type="submission" date="2018-02" db="EMBL/GenBank/DDBJ databases">
        <title>Draft genome sequence of Ochrobactrum oryzae found in Brazil.</title>
        <authorList>
            <person name="Cerdeira L."/>
            <person name="Andrade F."/>
            <person name="Zacariotto T."/>
            <person name="Barbosa B."/>
            <person name="Santos S."/>
            <person name="Cassetari V."/>
            <person name="Lincopan N."/>
        </authorList>
    </citation>
    <scope>NUCLEOTIDE SEQUENCE [LARGE SCALE GENOMIC DNA]</scope>
    <source>
        <strain evidence="2 3">OA447</strain>
    </source>
</reference>
<gene>
    <name evidence="2" type="ORF">C3731_17190</name>
</gene>
<name>A0A2S7IWC6_9HYPH</name>
<dbReference type="Proteomes" id="UP000238493">
    <property type="component" value="Unassembled WGS sequence"/>
</dbReference>
<evidence type="ECO:0008006" key="4">
    <source>
        <dbReference type="Google" id="ProtNLM"/>
    </source>
</evidence>
<evidence type="ECO:0000313" key="3">
    <source>
        <dbReference type="Proteomes" id="UP000238493"/>
    </source>
</evidence>
<organism evidence="2 3">
    <name type="scientific">Brucella oryzae</name>
    <dbReference type="NCBI Taxonomy" id="335286"/>
    <lineage>
        <taxon>Bacteria</taxon>
        <taxon>Pseudomonadati</taxon>
        <taxon>Pseudomonadota</taxon>
        <taxon>Alphaproteobacteria</taxon>
        <taxon>Hyphomicrobiales</taxon>
        <taxon>Brucellaceae</taxon>
        <taxon>Brucella/Ochrobactrum group</taxon>
        <taxon>Brucella</taxon>
    </lineage>
</organism>
<dbReference type="Gene3D" id="3.30.930.30">
    <property type="match status" value="1"/>
</dbReference>
<comment type="caution">
    <text evidence="2">The sequence shown here is derived from an EMBL/GenBank/DDBJ whole genome shotgun (WGS) entry which is preliminary data.</text>
</comment>
<evidence type="ECO:0000256" key="1">
    <source>
        <dbReference type="SAM" id="Coils"/>
    </source>
</evidence>
<protein>
    <recommendedName>
        <fullName evidence="4">Mob protein</fullName>
    </recommendedName>
</protein>
<keyword evidence="3" id="KW-1185">Reference proteome</keyword>
<proteinExistence type="predicted"/>
<evidence type="ECO:0000313" key="2">
    <source>
        <dbReference type="EMBL" id="PQA72319.1"/>
    </source>
</evidence>
<keyword evidence="1" id="KW-0175">Coiled coil</keyword>
<dbReference type="AlphaFoldDB" id="A0A2S7IWC6"/>
<dbReference type="EMBL" id="PTRC01000031">
    <property type="protein sequence ID" value="PQA72319.1"/>
    <property type="molecule type" value="Genomic_DNA"/>
</dbReference>
<sequence>MGFQFAHIETYSRSGGRSGKLTVAEIISEARRSPEASLHVENPKSPIPVYGFDFDELMSRHDTLIEQAQETLANGKTRAVRKDTCSLFTCVLSHPATPDECRNDPDVKSAVESWAKDSVKWLRRDLEARGGKLETVIMHLDEAHVHLHCYGLHSSGHADRLHPGKAAKKVAVEAAVADGQEKKAANAMGDKSYVEAMREWQNSYSENVGLLHGLTRLGPARRRLSRAEWKTEKAAAASVQQAKAMAATASNAAKAADVKRKQHQTAAQKTVADAKQQAKIIIEDAQHESRKLVANADAEVWKIRSIANWFRSFWDGLRISAIRKSLWKEIQPVIEGERRRIADTENRLQNEIRRRASLETRLYNTSQSMQAVISERDRLRRQRDKLLNPDEGRFEPNSPKIR</sequence>
<accession>A0A2S7IWC6</accession>
<feature type="coiled-coil region" evidence="1">
    <location>
        <begin position="334"/>
        <end position="361"/>
    </location>
</feature>